<reference evidence="12 13" key="1">
    <citation type="journal article" date="2017" name="Mycologia">
        <title>Bifiguratus adelaidae, gen. et sp. nov., a new member of Mucoromycotina in endophytic and soil-dwelling habitats.</title>
        <authorList>
            <person name="Torres-Cruz T.J."/>
            <person name="Billingsley Tobias T.L."/>
            <person name="Almatruk M."/>
            <person name="Hesse C."/>
            <person name="Kuske C.R."/>
            <person name="Desiro A."/>
            <person name="Benucci G.M."/>
            <person name="Bonito G."/>
            <person name="Stajich J.E."/>
            <person name="Dunlap C."/>
            <person name="Arnold A.E."/>
            <person name="Porras-Alfaro A."/>
        </authorList>
    </citation>
    <scope>NUCLEOTIDE SEQUENCE [LARGE SCALE GENOMIC DNA]</scope>
    <source>
        <strain evidence="12 13">AZ0501</strain>
    </source>
</reference>
<evidence type="ECO:0000256" key="8">
    <source>
        <dbReference type="ARBA" id="ARBA00023274"/>
    </source>
</evidence>
<dbReference type="InterPro" id="IPR020574">
    <property type="entry name" value="Ribosomal_uS9_CS"/>
</dbReference>
<comment type="caution">
    <text evidence="12">The sequence shown here is derived from an EMBL/GenBank/DDBJ whole genome shotgun (WGS) entry which is preliminary data.</text>
</comment>
<dbReference type="Pfam" id="PF04791">
    <property type="entry name" value="LMBR1"/>
    <property type="match status" value="1"/>
</dbReference>
<dbReference type="InterPro" id="IPR006876">
    <property type="entry name" value="LMBR1-like_membr_prot"/>
</dbReference>
<evidence type="ECO:0000256" key="7">
    <source>
        <dbReference type="ARBA" id="ARBA00023136"/>
    </source>
</evidence>
<evidence type="ECO:0000313" key="12">
    <source>
        <dbReference type="EMBL" id="OZJ02345.1"/>
    </source>
</evidence>
<comment type="subcellular location">
    <subcellularLocation>
        <location evidence="1">Membrane</location>
        <topology evidence="1">Multi-pass membrane protein</topology>
    </subcellularLocation>
</comment>
<dbReference type="InterPro" id="IPR000754">
    <property type="entry name" value="Ribosomal_uS9"/>
</dbReference>
<dbReference type="PANTHER" id="PTHR21355">
    <property type="entry name" value="G-PROTEIN COUPLED RECEPTOR-ASSOCIATED PROTEIN LMBRD2"/>
    <property type="match status" value="1"/>
</dbReference>
<dbReference type="GO" id="GO:0006412">
    <property type="term" value="P:translation"/>
    <property type="evidence" value="ECO:0007669"/>
    <property type="project" value="InterPro"/>
</dbReference>
<dbReference type="AlphaFoldDB" id="A0A261XVE0"/>
<dbReference type="PROSITE" id="PS00360">
    <property type="entry name" value="RIBOSOMAL_S9"/>
    <property type="match status" value="1"/>
</dbReference>
<evidence type="ECO:0000256" key="6">
    <source>
        <dbReference type="ARBA" id="ARBA00022989"/>
    </source>
</evidence>
<evidence type="ECO:0000256" key="1">
    <source>
        <dbReference type="ARBA" id="ARBA00004141"/>
    </source>
</evidence>
<feature type="coiled-coil region" evidence="10">
    <location>
        <begin position="201"/>
        <end position="235"/>
    </location>
</feature>
<dbReference type="Proteomes" id="UP000242875">
    <property type="component" value="Unassembled WGS sequence"/>
</dbReference>
<feature type="transmembrane region" description="Helical" evidence="11">
    <location>
        <begin position="163"/>
        <end position="185"/>
    </location>
</feature>
<keyword evidence="5 9" id="KW-0689">Ribosomal protein</keyword>
<keyword evidence="13" id="KW-1185">Reference proteome</keyword>
<feature type="transmembrane region" description="Helical" evidence="11">
    <location>
        <begin position="93"/>
        <end position="119"/>
    </location>
</feature>
<dbReference type="GO" id="GO:0016020">
    <property type="term" value="C:membrane"/>
    <property type="evidence" value="ECO:0007669"/>
    <property type="project" value="UniProtKB-SubCell"/>
</dbReference>
<organism evidence="12 13">
    <name type="scientific">Bifiguratus adelaidae</name>
    <dbReference type="NCBI Taxonomy" id="1938954"/>
    <lineage>
        <taxon>Eukaryota</taxon>
        <taxon>Fungi</taxon>
        <taxon>Fungi incertae sedis</taxon>
        <taxon>Mucoromycota</taxon>
        <taxon>Mucoromycotina</taxon>
        <taxon>Endogonomycetes</taxon>
        <taxon>Endogonales</taxon>
        <taxon>Endogonales incertae sedis</taxon>
        <taxon>Bifiguratus</taxon>
    </lineage>
</organism>
<keyword evidence="4 11" id="KW-0812">Transmembrane</keyword>
<protein>
    <recommendedName>
        <fullName evidence="14">40S ribosomal protein S16</fullName>
    </recommendedName>
</protein>
<keyword evidence="10" id="KW-0175">Coiled coil</keyword>
<evidence type="ECO:0000256" key="3">
    <source>
        <dbReference type="ARBA" id="ARBA00010487"/>
    </source>
</evidence>
<dbReference type="NCBIfam" id="NF001749">
    <property type="entry name" value="PRK00474.1"/>
    <property type="match status" value="1"/>
</dbReference>
<keyword evidence="8 9" id="KW-0687">Ribonucleoprotein</keyword>
<keyword evidence="6 11" id="KW-1133">Transmembrane helix</keyword>
<dbReference type="FunFam" id="3.30.230.10:FF:000007">
    <property type="entry name" value="40S ribosomal protein S16"/>
    <property type="match status" value="1"/>
</dbReference>
<dbReference type="PANTHER" id="PTHR21355:SF0">
    <property type="entry name" value="G-PROTEIN COUPLED RECEPTOR-ASSOCIATED PROTEIN LMBRD2"/>
    <property type="match status" value="1"/>
</dbReference>
<feature type="transmembrane region" description="Helical" evidence="11">
    <location>
        <begin position="393"/>
        <end position="411"/>
    </location>
</feature>
<dbReference type="GO" id="GO:0005840">
    <property type="term" value="C:ribosome"/>
    <property type="evidence" value="ECO:0007669"/>
    <property type="project" value="UniProtKB-KW"/>
</dbReference>
<dbReference type="Gene3D" id="3.30.230.10">
    <property type="match status" value="1"/>
</dbReference>
<gene>
    <name evidence="12" type="ORF">BZG36_04385</name>
</gene>
<dbReference type="Pfam" id="PF00380">
    <property type="entry name" value="Ribosomal_S9"/>
    <property type="match status" value="1"/>
</dbReference>
<dbReference type="SUPFAM" id="SSF54211">
    <property type="entry name" value="Ribosomal protein S5 domain 2-like"/>
    <property type="match status" value="1"/>
</dbReference>
<evidence type="ECO:0000256" key="9">
    <source>
        <dbReference type="RuleBase" id="RU003815"/>
    </source>
</evidence>
<evidence type="ECO:0000313" key="13">
    <source>
        <dbReference type="Proteomes" id="UP000242875"/>
    </source>
</evidence>
<dbReference type="InterPro" id="IPR051584">
    <property type="entry name" value="GPCR-associated_LMBR1"/>
</dbReference>
<dbReference type="InterPro" id="IPR020568">
    <property type="entry name" value="Ribosomal_Su5_D2-typ_SF"/>
</dbReference>
<accession>A0A261XVE0</accession>
<dbReference type="GO" id="GO:0003735">
    <property type="term" value="F:structural constituent of ribosome"/>
    <property type="evidence" value="ECO:0007669"/>
    <property type="project" value="InterPro"/>
</dbReference>
<feature type="transmembrane region" description="Helical" evidence="11">
    <location>
        <begin position="131"/>
        <end position="151"/>
    </location>
</feature>
<evidence type="ECO:0000256" key="11">
    <source>
        <dbReference type="SAM" id="Phobius"/>
    </source>
</evidence>
<feature type="transmembrane region" description="Helical" evidence="11">
    <location>
        <begin position="37"/>
        <end position="57"/>
    </location>
</feature>
<evidence type="ECO:0000256" key="5">
    <source>
        <dbReference type="ARBA" id="ARBA00022980"/>
    </source>
</evidence>
<comment type="similarity">
    <text evidence="2 9">Belongs to the universal ribosomal protein uS9 family.</text>
</comment>
<evidence type="ECO:0000256" key="2">
    <source>
        <dbReference type="ARBA" id="ARBA00005251"/>
    </source>
</evidence>
<sequence>MAATPSQALPISLVIVGLLTIVIALVYYYGSRKKHSWLAQCVTLVSWFFPFGIVFLLPLDLASTMYNNCTEATCREPWAYVSQEFLFIAWRTVYWSTFCLTWVIIPFLQSYLSAGGFTVKAKIWYAVRTNLYFYGVYLALGILGLVYIVAYKPFESRAALQGYIIAIANSWGLLLIIIFMGYGLVAIPRHFWNLSNIDLQLDRCYQNAPRLKEELMDAEVELDSLYKELSNVSRKVTTANPLRRHVNDMQREFLADKDFEGNRERRLFQENIPGIIDEKYLSELNRKLKKAVRITERHSALWQRLLNRAFYFQDIMKCRTESSRRFASSSTISTRFVRWQTTAERCAWWWHVRLRPLFLRATSVVTFNVKSPILSIVGISLRSIGQHYGIAELIAFVTLGYMSVCAYSSLLKVKVFNLYLLVPNHHTDELSMLWFGGYLCRLIAEDDRQKMKRTSIDASYLHPSFFPSIQHNMEAVQTYGRKKTATAVAYAKRGRGLIRINGSPIDLLEPEILKFKVYEPILLLGQDRFANMDIRIRVQGGGHTSQVYAIRQALAKAIVAFYQKYVDEASKKEIKDILVHYDRSLLVADPRRCEPKKFGGPGARARYQKSYR</sequence>
<dbReference type="OrthoDB" id="426865at2759"/>
<evidence type="ECO:0000256" key="4">
    <source>
        <dbReference type="ARBA" id="ARBA00022692"/>
    </source>
</evidence>
<name>A0A261XVE0_9FUNG</name>
<dbReference type="EMBL" id="MVBO01000161">
    <property type="protein sequence ID" value="OZJ02345.1"/>
    <property type="molecule type" value="Genomic_DNA"/>
</dbReference>
<keyword evidence="7 11" id="KW-0472">Membrane</keyword>
<dbReference type="InterPro" id="IPR014721">
    <property type="entry name" value="Ribsml_uS5_D2-typ_fold_subgr"/>
</dbReference>
<evidence type="ECO:0008006" key="14">
    <source>
        <dbReference type="Google" id="ProtNLM"/>
    </source>
</evidence>
<dbReference type="GO" id="GO:1990904">
    <property type="term" value="C:ribonucleoprotein complex"/>
    <property type="evidence" value="ECO:0007669"/>
    <property type="project" value="UniProtKB-KW"/>
</dbReference>
<comment type="similarity">
    <text evidence="3">Belongs to the LIMR family.</text>
</comment>
<feature type="transmembrane region" description="Helical" evidence="11">
    <location>
        <begin position="12"/>
        <end position="30"/>
    </location>
</feature>
<evidence type="ECO:0000256" key="10">
    <source>
        <dbReference type="SAM" id="Coils"/>
    </source>
</evidence>
<feature type="transmembrane region" description="Helical" evidence="11">
    <location>
        <begin position="357"/>
        <end position="381"/>
    </location>
</feature>
<proteinExistence type="inferred from homology"/>